<feature type="compositionally biased region" description="Polar residues" evidence="1">
    <location>
        <begin position="170"/>
        <end position="180"/>
    </location>
</feature>
<accession>A0A0G2ENI3</accession>
<organism evidence="2 3">
    <name type="scientific">Phaeomoniella chlamydospora</name>
    <name type="common">Phaeoacremonium chlamydosporum</name>
    <dbReference type="NCBI Taxonomy" id="158046"/>
    <lineage>
        <taxon>Eukaryota</taxon>
        <taxon>Fungi</taxon>
        <taxon>Dikarya</taxon>
        <taxon>Ascomycota</taxon>
        <taxon>Pezizomycotina</taxon>
        <taxon>Eurotiomycetes</taxon>
        <taxon>Chaetothyriomycetidae</taxon>
        <taxon>Phaeomoniellales</taxon>
        <taxon>Phaeomoniellaceae</taxon>
        <taxon>Phaeomoniella</taxon>
    </lineage>
</organism>
<reference evidence="2 3" key="2">
    <citation type="submission" date="2015-05" db="EMBL/GenBank/DDBJ databases">
        <authorList>
            <person name="Morales-Cruz A."/>
            <person name="Amrine K.C."/>
            <person name="Cantu D."/>
        </authorList>
    </citation>
    <scope>NUCLEOTIDE SEQUENCE [LARGE SCALE GENOMIC DNA]</scope>
    <source>
        <strain evidence="2">UCRPC4</strain>
    </source>
</reference>
<evidence type="ECO:0000313" key="3">
    <source>
        <dbReference type="Proteomes" id="UP000053317"/>
    </source>
</evidence>
<gene>
    <name evidence="2" type="ORF">UCRPC4_g02667</name>
</gene>
<reference evidence="2 3" key="1">
    <citation type="submission" date="2015-05" db="EMBL/GenBank/DDBJ databases">
        <title>Distinctive expansion of gene families associated with plant cell wall degradation and secondary metabolism in the genomes of grapevine trunk pathogens.</title>
        <authorList>
            <person name="Lawrence D.P."/>
            <person name="Travadon R."/>
            <person name="Rolshausen P.E."/>
            <person name="Baumgartner K."/>
        </authorList>
    </citation>
    <scope>NUCLEOTIDE SEQUENCE [LARGE SCALE GENOMIC DNA]</scope>
    <source>
        <strain evidence="2">UCRPC4</strain>
    </source>
</reference>
<evidence type="ECO:0000313" key="2">
    <source>
        <dbReference type="EMBL" id="KKY23854.1"/>
    </source>
</evidence>
<comment type="caution">
    <text evidence="2">The sequence shown here is derived from an EMBL/GenBank/DDBJ whole genome shotgun (WGS) entry which is preliminary data.</text>
</comment>
<protein>
    <recommendedName>
        <fullName evidence="4">Myb-like domain-containing protein</fullName>
    </recommendedName>
</protein>
<keyword evidence="3" id="KW-1185">Reference proteome</keyword>
<feature type="compositionally biased region" description="Basic residues" evidence="1">
    <location>
        <begin position="156"/>
        <end position="166"/>
    </location>
</feature>
<feature type="compositionally biased region" description="Low complexity" evidence="1">
    <location>
        <begin position="136"/>
        <end position="152"/>
    </location>
</feature>
<feature type="region of interest" description="Disordered" evidence="1">
    <location>
        <begin position="56"/>
        <end position="78"/>
    </location>
</feature>
<dbReference type="EMBL" id="LCWF01000064">
    <property type="protein sequence ID" value="KKY23854.1"/>
    <property type="molecule type" value="Genomic_DNA"/>
</dbReference>
<sequence length="242" mass="27321">MIIRYLCLSQQNYFHVYYFRPILPTVMPFSLKVRRKDGTVTKETISISEAFRSYKHKKRPLPAAQPKKPSEPVPTTAAPLSTDQKFTLTAEETVKLNELKASKPIKTWKQIGEIMSHDPESLKNYFKELKKTNPLAATAAPTTTETPNPATTSKARNVKLQKKKQQRLLTSTPRKSQTSAAPAPADPVLDTRAEARQTAAKKLIRELAEKCGKENTLMICSRYFDKTGRWITMEDVRGVVGE</sequence>
<proteinExistence type="predicted"/>
<evidence type="ECO:0000256" key="1">
    <source>
        <dbReference type="SAM" id="MobiDB-lite"/>
    </source>
</evidence>
<evidence type="ECO:0008006" key="4">
    <source>
        <dbReference type="Google" id="ProtNLM"/>
    </source>
</evidence>
<name>A0A0G2ENI3_PHACM</name>
<dbReference type="Proteomes" id="UP000053317">
    <property type="component" value="Unassembled WGS sequence"/>
</dbReference>
<dbReference type="AlphaFoldDB" id="A0A0G2ENI3"/>
<feature type="region of interest" description="Disordered" evidence="1">
    <location>
        <begin position="136"/>
        <end position="190"/>
    </location>
</feature>